<dbReference type="PANTHER" id="PTHR31849:SF1">
    <property type="entry name" value="CYSTEINE-RICH DPF MOTIF DOMAIN-CONTAINING PROTEIN 1"/>
    <property type="match status" value="1"/>
</dbReference>
<accession>A0A8C4XQK1</accession>
<dbReference type="AlphaFoldDB" id="A0A8C4XQK1"/>
<feature type="region of interest" description="Disordered" evidence="3">
    <location>
        <begin position="1"/>
        <end position="43"/>
    </location>
</feature>
<evidence type="ECO:0000313" key="6">
    <source>
        <dbReference type="Proteomes" id="UP000694562"/>
    </source>
</evidence>
<reference evidence="5" key="2">
    <citation type="submission" date="2025-09" db="UniProtKB">
        <authorList>
            <consortium name="Ensembl"/>
        </authorList>
    </citation>
    <scope>IDENTIFICATION</scope>
</reference>
<dbReference type="OrthoDB" id="191995at2759"/>
<evidence type="ECO:0000256" key="2">
    <source>
        <dbReference type="ARBA" id="ARBA00014801"/>
    </source>
</evidence>
<dbReference type="InterPro" id="IPR018785">
    <property type="entry name" value="CDPF1_dom"/>
</dbReference>
<dbReference type="Pfam" id="PF10170">
    <property type="entry name" value="C6_DPF"/>
    <property type="match status" value="1"/>
</dbReference>
<keyword evidence="6" id="KW-1185">Reference proteome</keyword>
<dbReference type="Proteomes" id="UP000694562">
    <property type="component" value="Unplaced"/>
</dbReference>
<protein>
    <recommendedName>
        <fullName evidence="2">Cysteine-rich DPF motif domain-containing protein 1</fullName>
    </recommendedName>
</protein>
<dbReference type="Ensembl" id="ENSFTIT00000015460.1">
    <property type="protein sequence ID" value="ENSFTIP00000014831.1"/>
    <property type="gene ID" value="ENSFTIG00000009871.1"/>
</dbReference>
<feature type="compositionally biased region" description="Basic residues" evidence="3">
    <location>
        <begin position="29"/>
        <end position="38"/>
    </location>
</feature>
<evidence type="ECO:0000313" key="5">
    <source>
        <dbReference type="Ensembl" id="ENSFTIP00000014831.1"/>
    </source>
</evidence>
<comment type="similarity">
    <text evidence="1">Belongs to the CDPF1 family.</text>
</comment>
<dbReference type="InterPro" id="IPR042426">
    <property type="entry name" value="CDPF1"/>
</dbReference>
<sequence>AALSGGAEAGPGPARGKRRGGRPPLGTRGWRRRPRRVPRGSAGPRVWDLREGYVSSLRKRGGGSARWGWSQAQAAAGAPCCSGGRAELRALLPLVWGGLKPCRICPSQLRSPAGWSAFEVALGRGGGGTTQLWAWRTIEPWKKSGSLKMDASKGVQPTGEFTCQLCGLTAPYIYYGQKPPNTRSIVLLEESYVMKDPFTPDKDKFLILGSHCSLCSRSVCVGTECSLFYSKRFCLPCVNENLKAFPLEIQEDMDKRKAQQKSFPCKKLDTGT</sequence>
<evidence type="ECO:0000259" key="4">
    <source>
        <dbReference type="Pfam" id="PF10170"/>
    </source>
</evidence>
<reference evidence="5" key="1">
    <citation type="submission" date="2025-08" db="UniProtKB">
        <authorList>
            <consortium name="Ensembl"/>
        </authorList>
    </citation>
    <scope>IDENTIFICATION</scope>
</reference>
<dbReference type="PRINTS" id="PR01995">
    <property type="entry name" value="UPF0595"/>
</dbReference>
<name>A0A8C4XQK1_FALTI</name>
<evidence type="ECO:0000256" key="1">
    <source>
        <dbReference type="ARBA" id="ARBA00007917"/>
    </source>
</evidence>
<dbReference type="PANTHER" id="PTHR31849">
    <property type="entry name" value="CYSTEINE-RICH PDF MOTIF DOMAIN-CONTAINING PROTEIN 1"/>
    <property type="match status" value="1"/>
</dbReference>
<organism evidence="5 6">
    <name type="scientific">Falco tinnunculus</name>
    <name type="common">Common kestrel</name>
    <dbReference type="NCBI Taxonomy" id="100819"/>
    <lineage>
        <taxon>Eukaryota</taxon>
        <taxon>Metazoa</taxon>
        <taxon>Chordata</taxon>
        <taxon>Craniata</taxon>
        <taxon>Vertebrata</taxon>
        <taxon>Euteleostomi</taxon>
        <taxon>Archelosauria</taxon>
        <taxon>Archosauria</taxon>
        <taxon>Dinosauria</taxon>
        <taxon>Saurischia</taxon>
        <taxon>Theropoda</taxon>
        <taxon>Coelurosauria</taxon>
        <taxon>Aves</taxon>
        <taxon>Neognathae</taxon>
        <taxon>Neoaves</taxon>
        <taxon>Telluraves</taxon>
        <taxon>Australaves</taxon>
        <taxon>Falconiformes</taxon>
        <taxon>Falconidae</taxon>
        <taxon>Falco</taxon>
    </lineage>
</organism>
<feature type="domain" description="Cysteine-rich DPF motif" evidence="4">
    <location>
        <begin position="161"/>
        <end position="253"/>
    </location>
</feature>
<evidence type="ECO:0000256" key="3">
    <source>
        <dbReference type="SAM" id="MobiDB-lite"/>
    </source>
</evidence>
<proteinExistence type="inferred from homology"/>